<comment type="caution">
    <text evidence="2">The sequence shown here is derived from an EMBL/GenBank/DDBJ whole genome shotgun (WGS) entry which is preliminary data.</text>
</comment>
<dbReference type="Gene3D" id="1.20.120.450">
    <property type="entry name" value="dinb family like domain"/>
    <property type="match status" value="1"/>
</dbReference>
<dbReference type="AlphaFoldDB" id="A0A6I2F6Q9"/>
<reference evidence="2 3" key="1">
    <citation type="submission" date="2019-10" db="EMBL/GenBank/DDBJ databases">
        <authorList>
            <person name="Nie G."/>
            <person name="Ming H."/>
            <person name="Yi B."/>
        </authorList>
    </citation>
    <scope>NUCLEOTIDE SEQUENCE [LARGE SCALE GENOMIC DNA]</scope>
    <source>
        <strain evidence="2 3">CFH 90414</strain>
    </source>
</reference>
<evidence type="ECO:0000313" key="2">
    <source>
        <dbReference type="EMBL" id="MRG60299.1"/>
    </source>
</evidence>
<feature type="domain" description="DinB-like" evidence="1">
    <location>
        <begin position="25"/>
        <end position="128"/>
    </location>
</feature>
<organism evidence="2 3">
    <name type="scientific">Agromyces agglutinans</name>
    <dbReference type="NCBI Taxonomy" id="2662258"/>
    <lineage>
        <taxon>Bacteria</taxon>
        <taxon>Bacillati</taxon>
        <taxon>Actinomycetota</taxon>
        <taxon>Actinomycetes</taxon>
        <taxon>Micrococcales</taxon>
        <taxon>Microbacteriaceae</taxon>
        <taxon>Agromyces</taxon>
    </lineage>
</organism>
<sequence length="162" mass="18426">MESSAWEFEARYEDWLPGLALMRDALLEQLADADLDRNLGGDTLTWGQLIDDCAQMQGSYLDAFVELEQHWAPPRPPGQHRSTVAEILDDFHALDRELQRVLGTFSGEDWDAVITRPDGTRRTRRAQLEVHAQFMLIFLAKATVYARAQNRVIPPSLQTFVG</sequence>
<keyword evidence="3" id="KW-1185">Reference proteome</keyword>
<dbReference type="Proteomes" id="UP000431080">
    <property type="component" value="Unassembled WGS sequence"/>
</dbReference>
<dbReference type="EMBL" id="WJIF01000005">
    <property type="protein sequence ID" value="MRG60299.1"/>
    <property type="molecule type" value="Genomic_DNA"/>
</dbReference>
<name>A0A6I2F6Q9_9MICO</name>
<dbReference type="InterPro" id="IPR034660">
    <property type="entry name" value="DinB/YfiT-like"/>
</dbReference>
<dbReference type="Pfam" id="PF12867">
    <property type="entry name" value="DinB_2"/>
    <property type="match status" value="1"/>
</dbReference>
<proteinExistence type="predicted"/>
<dbReference type="RefSeq" id="WP_153684751.1">
    <property type="nucleotide sequence ID" value="NZ_WJIF01000005.1"/>
</dbReference>
<protein>
    <recommendedName>
        <fullName evidence="1">DinB-like domain-containing protein</fullName>
    </recommendedName>
</protein>
<dbReference type="SUPFAM" id="SSF109854">
    <property type="entry name" value="DinB/YfiT-like putative metalloenzymes"/>
    <property type="match status" value="1"/>
</dbReference>
<evidence type="ECO:0000259" key="1">
    <source>
        <dbReference type="Pfam" id="PF12867"/>
    </source>
</evidence>
<evidence type="ECO:0000313" key="3">
    <source>
        <dbReference type="Proteomes" id="UP000431080"/>
    </source>
</evidence>
<gene>
    <name evidence="2" type="ORF">GE115_10535</name>
</gene>
<accession>A0A6I2F6Q9</accession>
<dbReference type="InterPro" id="IPR024775">
    <property type="entry name" value="DinB-like"/>
</dbReference>